<comment type="caution">
    <text evidence="1">The sequence shown here is derived from an EMBL/GenBank/DDBJ whole genome shotgun (WGS) entry which is preliminary data.</text>
</comment>
<dbReference type="Proteomes" id="UP000663814">
    <property type="component" value="Unassembled WGS sequence"/>
</dbReference>
<organism evidence="1 2">
    <name type="scientific">Rheinheimera maricola</name>
    <dbReference type="NCBI Taxonomy" id="2793282"/>
    <lineage>
        <taxon>Bacteria</taxon>
        <taxon>Pseudomonadati</taxon>
        <taxon>Pseudomonadota</taxon>
        <taxon>Gammaproteobacteria</taxon>
        <taxon>Chromatiales</taxon>
        <taxon>Chromatiaceae</taxon>
        <taxon>Rheinheimera</taxon>
    </lineage>
</organism>
<accession>A0ABS7X4H6</accession>
<dbReference type="Pfam" id="PF06841">
    <property type="entry name" value="Phage_T4_gp19"/>
    <property type="match status" value="1"/>
</dbReference>
<dbReference type="NCBIfam" id="TIGR02241">
    <property type="entry name" value="conserved hypothetical phage tail region protein"/>
    <property type="match status" value="1"/>
</dbReference>
<proteinExistence type="predicted"/>
<dbReference type="PANTHER" id="PTHR38009">
    <property type="entry name" value="CONSERVED HYPOTHETICAL PHAGE TAIL PROTEIN"/>
    <property type="match status" value="1"/>
</dbReference>
<dbReference type="InterPro" id="IPR011747">
    <property type="entry name" value="CHP02241"/>
</dbReference>
<dbReference type="PANTHER" id="PTHR38009:SF1">
    <property type="entry name" value="CONSERVED HYPOTHETICAL PHAGE TAIL PROTEIN"/>
    <property type="match status" value="1"/>
</dbReference>
<dbReference type="RefSeq" id="WP_205312477.1">
    <property type="nucleotide sequence ID" value="NZ_JAERPS020000001.1"/>
</dbReference>
<evidence type="ECO:0000313" key="1">
    <source>
        <dbReference type="EMBL" id="MBZ9610079.1"/>
    </source>
</evidence>
<dbReference type="InterPro" id="IPR010667">
    <property type="entry name" value="Phage_T4_Gp19"/>
</dbReference>
<reference evidence="1 2" key="1">
    <citation type="submission" date="2021-08" db="EMBL/GenBank/DDBJ databases">
        <title>Rheinheimera aquimaris sp. nov., isolated from seawater of the East Sea in Korea.</title>
        <authorList>
            <person name="Kim K.H."/>
            <person name="Wenting R."/>
            <person name="Kim K.R."/>
            <person name="Jeon C.O."/>
        </authorList>
    </citation>
    <scope>NUCLEOTIDE SEQUENCE [LARGE SCALE GENOMIC DNA]</scope>
    <source>
        <strain evidence="1 2">MA-13</strain>
    </source>
</reference>
<sequence>MADDTSTQATAVWPIAKFYFQVQWDSQVMCFQEVSGLDVETQDIDYRAGAPSNDSSPTFSAIKMPGLKKQSNVTMKKGLFKLDNRFWDWFNQIKLNTTKRLPITISLLDEAGGTTMVWTLSHAWPTKITATNLDSDGNEVAIESIEIAHEGISMDTP</sequence>
<evidence type="ECO:0000313" key="2">
    <source>
        <dbReference type="Proteomes" id="UP000663814"/>
    </source>
</evidence>
<dbReference type="EMBL" id="JAERPS020000001">
    <property type="protein sequence ID" value="MBZ9610079.1"/>
    <property type="molecule type" value="Genomic_DNA"/>
</dbReference>
<gene>
    <name evidence="1" type="ORF">I4W93_000535</name>
</gene>
<keyword evidence="2" id="KW-1185">Reference proteome</keyword>
<protein>
    <submittedName>
        <fullName evidence="1">Phage tail protein</fullName>
    </submittedName>
</protein>
<name>A0ABS7X4H6_9GAMM</name>